<dbReference type="RefSeq" id="XP_044554614.1">
    <property type="nucleotide sequence ID" value="XM_044687101.1"/>
</dbReference>
<feature type="region of interest" description="Disordered" evidence="2">
    <location>
        <begin position="120"/>
        <end position="142"/>
    </location>
</feature>
<sequence length="142" mass="16379">MSPGSHTTRTSRILKLLSSHFSPSKISIKNLSRPYENDGAHNKIVREAHGESHLRVMIVSTMFEGVGHLARHRMINHVLDEEFKNGLHALTITAKSVREYEQAKERMKIIRKENNCIETKDEAQTDKMPPRDEMEELFDDVK</sequence>
<evidence type="ECO:0000313" key="3">
    <source>
        <dbReference type="EMBL" id="KAG2392720.1"/>
    </source>
</evidence>
<dbReference type="Gene3D" id="3.10.20.90">
    <property type="entry name" value="Phosphatidylinositol 3-kinase Catalytic Subunit, Chain A, domain 1"/>
    <property type="match status" value="1"/>
</dbReference>
<keyword evidence="4" id="KW-1185">Reference proteome</keyword>
<comment type="similarity">
    <text evidence="1">Belongs to the BolA/IbaG family.</text>
</comment>
<dbReference type="InterPro" id="IPR002634">
    <property type="entry name" value="BolA"/>
</dbReference>
<dbReference type="SUPFAM" id="SSF82657">
    <property type="entry name" value="BolA-like"/>
    <property type="match status" value="1"/>
</dbReference>
<protein>
    <recommendedName>
        <fullName evidence="5">BolA-like protein</fullName>
    </recommendedName>
</protein>
<dbReference type="GO" id="GO:0044572">
    <property type="term" value="P:[4Fe-4S] cluster assembly"/>
    <property type="evidence" value="ECO:0007669"/>
    <property type="project" value="TreeGrafter"/>
</dbReference>
<evidence type="ECO:0000313" key="4">
    <source>
        <dbReference type="Proteomes" id="UP000816034"/>
    </source>
</evidence>
<dbReference type="GeneID" id="68103899"/>
<dbReference type="PANTHER" id="PTHR46230">
    <property type="match status" value="1"/>
</dbReference>
<evidence type="ECO:0000256" key="1">
    <source>
        <dbReference type="RuleBase" id="RU003860"/>
    </source>
</evidence>
<dbReference type="GO" id="GO:0005759">
    <property type="term" value="C:mitochondrial matrix"/>
    <property type="evidence" value="ECO:0007669"/>
    <property type="project" value="TreeGrafter"/>
</dbReference>
<evidence type="ECO:0000256" key="2">
    <source>
        <dbReference type="SAM" id="MobiDB-lite"/>
    </source>
</evidence>
<reference evidence="3 4" key="1">
    <citation type="journal article" date="2018" name="BMC Genomics">
        <title>The genome of Naegleria lovaniensis, the basis for a comparative approach to unravel pathogenicity factors of the human pathogenic amoeba N. fowleri.</title>
        <authorList>
            <person name="Liechti N."/>
            <person name="Schurch N."/>
            <person name="Bruggmann R."/>
            <person name="Wittwer M."/>
        </authorList>
    </citation>
    <scope>NUCLEOTIDE SEQUENCE [LARGE SCALE GENOMIC DNA]</scope>
    <source>
        <strain evidence="3 4">ATCC 30569</strain>
    </source>
</reference>
<gene>
    <name evidence="3" type="ORF">C9374_011445</name>
</gene>
<dbReference type="AlphaFoldDB" id="A0AA88GXD3"/>
<organism evidence="3 4">
    <name type="scientific">Naegleria lovaniensis</name>
    <name type="common">Amoeba</name>
    <dbReference type="NCBI Taxonomy" id="51637"/>
    <lineage>
        <taxon>Eukaryota</taxon>
        <taxon>Discoba</taxon>
        <taxon>Heterolobosea</taxon>
        <taxon>Tetramitia</taxon>
        <taxon>Eutetramitia</taxon>
        <taxon>Vahlkampfiidae</taxon>
        <taxon>Naegleria</taxon>
    </lineage>
</organism>
<accession>A0AA88GXD3</accession>
<evidence type="ECO:0008006" key="5">
    <source>
        <dbReference type="Google" id="ProtNLM"/>
    </source>
</evidence>
<dbReference type="PANTHER" id="PTHR46230:SF7">
    <property type="entry name" value="BOLA-LIKE PROTEIN 1"/>
    <property type="match status" value="1"/>
</dbReference>
<proteinExistence type="inferred from homology"/>
<dbReference type="EMBL" id="PYSW02000004">
    <property type="protein sequence ID" value="KAG2392720.1"/>
    <property type="molecule type" value="Genomic_DNA"/>
</dbReference>
<comment type="caution">
    <text evidence="3">The sequence shown here is derived from an EMBL/GenBank/DDBJ whole genome shotgun (WGS) entry which is preliminary data.</text>
</comment>
<dbReference type="Pfam" id="PF01722">
    <property type="entry name" value="BolA"/>
    <property type="match status" value="1"/>
</dbReference>
<feature type="compositionally biased region" description="Acidic residues" evidence="2">
    <location>
        <begin position="133"/>
        <end position="142"/>
    </location>
</feature>
<dbReference type="Proteomes" id="UP000816034">
    <property type="component" value="Unassembled WGS sequence"/>
</dbReference>
<name>A0AA88GXD3_NAELO</name>
<dbReference type="InterPro" id="IPR036065">
    <property type="entry name" value="BolA-like_sf"/>
</dbReference>
<feature type="compositionally biased region" description="Basic and acidic residues" evidence="2">
    <location>
        <begin position="120"/>
        <end position="132"/>
    </location>
</feature>